<accession>A0A5N6L5A0</accession>
<dbReference type="InterPro" id="IPR023797">
    <property type="entry name" value="RNA3'_phos_cyclase_dom"/>
</dbReference>
<name>A0A5N6L5A0_9ROSI</name>
<organism evidence="2 3">
    <name type="scientific">Carpinus fangiana</name>
    <dbReference type="NCBI Taxonomy" id="176857"/>
    <lineage>
        <taxon>Eukaryota</taxon>
        <taxon>Viridiplantae</taxon>
        <taxon>Streptophyta</taxon>
        <taxon>Embryophyta</taxon>
        <taxon>Tracheophyta</taxon>
        <taxon>Spermatophyta</taxon>
        <taxon>Magnoliopsida</taxon>
        <taxon>eudicotyledons</taxon>
        <taxon>Gunneridae</taxon>
        <taxon>Pentapetalae</taxon>
        <taxon>rosids</taxon>
        <taxon>fabids</taxon>
        <taxon>Fagales</taxon>
        <taxon>Betulaceae</taxon>
        <taxon>Carpinus</taxon>
    </lineage>
</organism>
<gene>
    <name evidence="2" type="ORF">FH972_026877</name>
</gene>
<dbReference type="GO" id="GO:0005634">
    <property type="term" value="C:nucleus"/>
    <property type="evidence" value="ECO:0007669"/>
    <property type="project" value="TreeGrafter"/>
</dbReference>
<dbReference type="GO" id="GO:0003963">
    <property type="term" value="F:RNA-3'-phosphate cyclase activity"/>
    <property type="evidence" value="ECO:0007669"/>
    <property type="project" value="TreeGrafter"/>
</dbReference>
<reference evidence="2 3" key="1">
    <citation type="submission" date="2019-06" db="EMBL/GenBank/DDBJ databases">
        <title>A chromosomal-level reference genome of Carpinus fangiana (Coryloideae, Betulaceae).</title>
        <authorList>
            <person name="Yang X."/>
            <person name="Wang Z."/>
            <person name="Zhang L."/>
            <person name="Hao G."/>
            <person name="Liu J."/>
            <person name="Yang Y."/>
        </authorList>
    </citation>
    <scope>NUCLEOTIDE SEQUENCE [LARGE SCALE GENOMIC DNA]</scope>
    <source>
        <strain evidence="2">Cfa_2016G</strain>
        <tissue evidence="2">Leaf</tissue>
    </source>
</reference>
<dbReference type="PANTHER" id="PTHR11096:SF0">
    <property type="entry name" value="RNA 3'-TERMINAL PHOSPHATE CYCLASE"/>
    <property type="match status" value="1"/>
</dbReference>
<dbReference type="AlphaFoldDB" id="A0A5N6L5A0"/>
<dbReference type="InterPro" id="IPR037136">
    <property type="entry name" value="RNA3'_phos_cyclase_dom_sf"/>
</dbReference>
<comment type="caution">
    <text evidence="2">The sequence shown here is derived from an EMBL/GenBank/DDBJ whole genome shotgun (WGS) entry which is preliminary data.</text>
</comment>
<dbReference type="SUPFAM" id="SSF55205">
    <property type="entry name" value="EPT/RTPC-like"/>
    <property type="match status" value="1"/>
</dbReference>
<evidence type="ECO:0000259" key="1">
    <source>
        <dbReference type="Pfam" id="PF01137"/>
    </source>
</evidence>
<keyword evidence="3" id="KW-1185">Reference proteome</keyword>
<dbReference type="PANTHER" id="PTHR11096">
    <property type="entry name" value="RNA 3' TERMINAL PHOSPHATE CYCLASE"/>
    <property type="match status" value="1"/>
</dbReference>
<dbReference type="OrthoDB" id="25029at2759"/>
<proteinExistence type="predicted"/>
<evidence type="ECO:0000313" key="3">
    <source>
        <dbReference type="Proteomes" id="UP000327013"/>
    </source>
</evidence>
<sequence>MHDSPNFFRGNHVPCTCCNKVIPDPLIFQVSISIKQILHRTTGKIMKHRTIDASHLEGGGQVVRIAATLSALTSVPITLTNIRGNRSGGGGLKGQHLTSVQWLAKACNARVEGLELRSRTLVFEPGLGNVSRKERDLLVGVCNLEDGTQALRINISLETNGAATLVLQTLLPYLLFCPPTHAALGRSSTPILLTIEGGTNVPLSPSIDYLLHVFSPNLVRFGLDPIRLISLSRGYTTGARSALGSVSLLIQPLVNETTLAPFSFLSKPPQPPQSDEKNPALQSIEIHILAPTTAAIDALRSSTLTLIQDTFFPGLLSGKPKPVGSAPRVQVTTSSSNDASNKRFYLLLVGIQHSGFRIGADWLYDGKGLRSGGTERKSKRGGADGEPADVLSSVAREMAAQVVGELGNALLEGREVDQWMEDQLVVFRSLATADALPEGTVSSKIEQGDGVPKPSLHTITAQWIAQELLGVEFDQSGACKGVGLVAV</sequence>
<dbReference type="Proteomes" id="UP000327013">
    <property type="component" value="Unassembled WGS sequence"/>
</dbReference>
<dbReference type="Pfam" id="PF01137">
    <property type="entry name" value="RTC"/>
    <property type="match status" value="1"/>
</dbReference>
<evidence type="ECO:0000313" key="2">
    <source>
        <dbReference type="EMBL" id="KAB8975998.1"/>
    </source>
</evidence>
<dbReference type="Gene3D" id="3.65.10.20">
    <property type="entry name" value="RNA 3'-terminal phosphate cyclase domain"/>
    <property type="match status" value="2"/>
</dbReference>
<dbReference type="InterPro" id="IPR013792">
    <property type="entry name" value="RNA3'P_cycl/enolpyr_Trfase_a/b"/>
</dbReference>
<dbReference type="EMBL" id="VIBQ01000136">
    <property type="protein sequence ID" value="KAB8975998.1"/>
    <property type="molecule type" value="Genomic_DNA"/>
</dbReference>
<protein>
    <recommendedName>
        <fullName evidence="1">RNA 3'-terminal phosphate cyclase domain-containing protein</fullName>
    </recommendedName>
</protein>
<feature type="domain" description="RNA 3'-terminal phosphate cyclase" evidence="1">
    <location>
        <begin position="56"/>
        <end position="474"/>
    </location>
</feature>
<dbReference type="GO" id="GO:0006396">
    <property type="term" value="P:RNA processing"/>
    <property type="evidence" value="ECO:0007669"/>
    <property type="project" value="InterPro"/>
</dbReference>
<dbReference type="InterPro" id="IPR000228">
    <property type="entry name" value="RNA3'_term_phos_cyc"/>
</dbReference>